<dbReference type="Proteomes" id="UP001296104">
    <property type="component" value="Unassembled WGS sequence"/>
</dbReference>
<sequence>MSDHEQSHDKPCTMCGTPRPVLVRCQIDESKTWNFICPGDCWKKVSGGVEDARGFEDEFPHYRYGGMWKNKHVDGAKMSAKKPKKVKQKQQEKRAEKERQASQDATWTAKDASDKQDSADLAH</sequence>
<proteinExistence type="predicted"/>
<organism evidence="2 3">
    <name type="scientific">Lecanosticta acicola</name>
    <dbReference type="NCBI Taxonomy" id="111012"/>
    <lineage>
        <taxon>Eukaryota</taxon>
        <taxon>Fungi</taxon>
        <taxon>Dikarya</taxon>
        <taxon>Ascomycota</taxon>
        <taxon>Pezizomycotina</taxon>
        <taxon>Dothideomycetes</taxon>
        <taxon>Dothideomycetidae</taxon>
        <taxon>Mycosphaerellales</taxon>
        <taxon>Mycosphaerellaceae</taxon>
        <taxon>Lecanosticta</taxon>
    </lineage>
</organism>
<gene>
    <name evidence="2" type="ORF">LECACI_7A005998</name>
</gene>
<reference evidence="2" key="1">
    <citation type="submission" date="2023-11" db="EMBL/GenBank/DDBJ databases">
        <authorList>
            <person name="Alioto T."/>
            <person name="Alioto T."/>
            <person name="Gomez Garrido J."/>
        </authorList>
    </citation>
    <scope>NUCLEOTIDE SEQUENCE</scope>
</reference>
<protein>
    <submittedName>
        <fullName evidence="2">Uncharacterized protein</fullName>
    </submittedName>
</protein>
<evidence type="ECO:0000256" key="1">
    <source>
        <dbReference type="SAM" id="MobiDB-lite"/>
    </source>
</evidence>
<feature type="region of interest" description="Disordered" evidence="1">
    <location>
        <begin position="73"/>
        <end position="123"/>
    </location>
</feature>
<evidence type="ECO:0000313" key="2">
    <source>
        <dbReference type="EMBL" id="CAK4030840.1"/>
    </source>
</evidence>
<dbReference type="AlphaFoldDB" id="A0AAI8Z1D1"/>
<dbReference type="EMBL" id="CAVMBE010000041">
    <property type="protein sequence ID" value="CAK4030840.1"/>
    <property type="molecule type" value="Genomic_DNA"/>
</dbReference>
<evidence type="ECO:0000313" key="3">
    <source>
        <dbReference type="Proteomes" id="UP001296104"/>
    </source>
</evidence>
<comment type="caution">
    <text evidence="2">The sequence shown here is derived from an EMBL/GenBank/DDBJ whole genome shotgun (WGS) entry which is preliminary data.</text>
</comment>
<feature type="compositionally biased region" description="Basic and acidic residues" evidence="1">
    <location>
        <begin position="111"/>
        <end position="123"/>
    </location>
</feature>
<name>A0AAI8Z1D1_9PEZI</name>
<keyword evidence="3" id="KW-1185">Reference proteome</keyword>
<accession>A0AAI8Z1D1</accession>
<feature type="compositionally biased region" description="Basic residues" evidence="1">
    <location>
        <begin position="79"/>
        <end position="88"/>
    </location>
</feature>
<feature type="compositionally biased region" description="Basic and acidic residues" evidence="1">
    <location>
        <begin position="89"/>
        <end position="101"/>
    </location>
</feature>